<dbReference type="EMBL" id="KQ990206">
    <property type="protein sequence ID" value="KZV53520.1"/>
    <property type="molecule type" value="Genomic_DNA"/>
</dbReference>
<protein>
    <recommendedName>
        <fullName evidence="3">Retrotransposon Copia-like N-terminal domain-containing protein</fullName>
    </recommendedName>
</protein>
<sequence length="103" mass="11767">MLIALFVKNKIGFIDGSIAQPDSTDHVLLNSWHRNNNIVISWILNSVSNDISASIIFAESAALIWLDLKDRFQQSNGPRIFQLRRELMNLAQEQLFVSHYLPS</sequence>
<proteinExistence type="predicted"/>
<dbReference type="Proteomes" id="UP000250235">
    <property type="component" value="Unassembled WGS sequence"/>
</dbReference>
<organism evidence="1 2">
    <name type="scientific">Dorcoceras hygrometricum</name>
    <dbReference type="NCBI Taxonomy" id="472368"/>
    <lineage>
        <taxon>Eukaryota</taxon>
        <taxon>Viridiplantae</taxon>
        <taxon>Streptophyta</taxon>
        <taxon>Embryophyta</taxon>
        <taxon>Tracheophyta</taxon>
        <taxon>Spermatophyta</taxon>
        <taxon>Magnoliopsida</taxon>
        <taxon>eudicotyledons</taxon>
        <taxon>Gunneridae</taxon>
        <taxon>Pentapetalae</taxon>
        <taxon>asterids</taxon>
        <taxon>lamiids</taxon>
        <taxon>Lamiales</taxon>
        <taxon>Gesneriaceae</taxon>
        <taxon>Didymocarpoideae</taxon>
        <taxon>Trichosporeae</taxon>
        <taxon>Loxocarpinae</taxon>
        <taxon>Dorcoceras</taxon>
    </lineage>
</organism>
<evidence type="ECO:0000313" key="2">
    <source>
        <dbReference type="Proteomes" id="UP000250235"/>
    </source>
</evidence>
<name>A0A2Z7D3E8_9LAMI</name>
<dbReference type="PANTHER" id="PTHR37610">
    <property type="entry name" value="CCHC-TYPE DOMAIN-CONTAINING PROTEIN"/>
    <property type="match status" value="1"/>
</dbReference>
<accession>A0A2Z7D3E8</accession>
<evidence type="ECO:0000313" key="1">
    <source>
        <dbReference type="EMBL" id="KZV53520.1"/>
    </source>
</evidence>
<reference evidence="1 2" key="1">
    <citation type="journal article" date="2015" name="Proc. Natl. Acad. Sci. U.S.A.">
        <title>The resurrection genome of Boea hygrometrica: A blueprint for survival of dehydration.</title>
        <authorList>
            <person name="Xiao L."/>
            <person name="Yang G."/>
            <person name="Zhang L."/>
            <person name="Yang X."/>
            <person name="Zhao S."/>
            <person name="Ji Z."/>
            <person name="Zhou Q."/>
            <person name="Hu M."/>
            <person name="Wang Y."/>
            <person name="Chen M."/>
            <person name="Xu Y."/>
            <person name="Jin H."/>
            <person name="Xiao X."/>
            <person name="Hu G."/>
            <person name="Bao F."/>
            <person name="Hu Y."/>
            <person name="Wan P."/>
            <person name="Li L."/>
            <person name="Deng X."/>
            <person name="Kuang T."/>
            <person name="Xiang C."/>
            <person name="Zhu J.K."/>
            <person name="Oliver M.J."/>
            <person name="He Y."/>
        </authorList>
    </citation>
    <scope>NUCLEOTIDE SEQUENCE [LARGE SCALE GENOMIC DNA]</scope>
    <source>
        <strain evidence="2">cv. XS01</strain>
    </source>
</reference>
<dbReference type="PANTHER" id="PTHR37610:SF81">
    <property type="entry name" value="RETROTRANSPOSON COPIA-LIKE N-TERMINAL DOMAIN-CONTAINING PROTEIN"/>
    <property type="match status" value="1"/>
</dbReference>
<evidence type="ECO:0008006" key="3">
    <source>
        <dbReference type="Google" id="ProtNLM"/>
    </source>
</evidence>
<dbReference type="AlphaFoldDB" id="A0A2Z7D3E8"/>
<gene>
    <name evidence="1" type="ORF">F511_40870</name>
</gene>
<keyword evidence="2" id="KW-1185">Reference proteome</keyword>
<dbReference type="OrthoDB" id="911950at2759"/>